<dbReference type="AlphaFoldDB" id="A0A4R0ID95"/>
<evidence type="ECO:0000313" key="1">
    <source>
        <dbReference type="EMBL" id="TCC21609.1"/>
    </source>
</evidence>
<sequence>MEIGYLERLAGSERLDTWRTEELTGALATLDDAIGERRQPADGGPRVLSIRLQIYRQRVQRELRERGAPV</sequence>
<dbReference type="EMBL" id="SJKA01000019">
    <property type="protein sequence ID" value="TCC21609.1"/>
    <property type="molecule type" value="Genomic_DNA"/>
</dbReference>
<dbReference type="OrthoDB" id="3831287at2"/>
<gene>
    <name evidence="1" type="ORF">E0H50_35595</name>
</gene>
<proteinExistence type="predicted"/>
<dbReference type="Proteomes" id="UP000292695">
    <property type="component" value="Unassembled WGS sequence"/>
</dbReference>
<keyword evidence="2" id="KW-1185">Reference proteome</keyword>
<protein>
    <submittedName>
        <fullName evidence="1">Uncharacterized protein</fullName>
    </submittedName>
</protein>
<dbReference type="RefSeq" id="WP_131295409.1">
    <property type="nucleotide sequence ID" value="NZ_SJKA01000019.1"/>
</dbReference>
<name>A0A4R0ID95_9ACTN</name>
<organism evidence="1 2">
    <name type="scientific">Kribbella sindirgiensis</name>
    <dbReference type="NCBI Taxonomy" id="1124744"/>
    <lineage>
        <taxon>Bacteria</taxon>
        <taxon>Bacillati</taxon>
        <taxon>Actinomycetota</taxon>
        <taxon>Actinomycetes</taxon>
        <taxon>Propionibacteriales</taxon>
        <taxon>Kribbellaceae</taxon>
        <taxon>Kribbella</taxon>
    </lineage>
</organism>
<reference evidence="1 2" key="1">
    <citation type="submission" date="2019-02" db="EMBL/GenBank/DDBJ databases">
        <title>Kribbella capetownensis sp. nov. and Kribbella speibonae sp. nov., isolated from soil.</title>
        <authorList>
            <person name="Curtis S.M."/>
            <person name="Norton I."/>
            <person name="Everest G.J."/>
            <person name="Meyers P.R."/>
        </authorList>
    </citation>
    <scope>NUCLEOTIDE SEQUENCE [LARGE SCALE GENOMIC DNA]</scope>
    <source>
        <strain evidence="1 2">DSM 27082</strain>
    </source>
</reference>
<comment type="caution">
    <text evidence="1">The sequence shown here is derived from an EMBL/GenBank/DDBJ whole genome shotgun (WGS) entry which is preliminary data.</text>
</comment>
<evidence type="ECO:0000313" key="2">
    <source>
        <dbReference type="Proteomes" id="UP000292695"/>
    </source>
</evidence>
<accession>A0A4R0ID95</accession>